<feature type="region of interest" description="Disordered" evidence="1">
    <location>
        <begin position="1"/>
        <end position="65"/>
    </location>
</feature>
<proteinExistence type="predicted"/>
<evidence type="ECO:0000313" key="2">
    <source>
        <dbReference type="EMBL" id="MPC96708.1"/>
    </source>
</evidence>
<gene>
    <name evidence="2" type="ORF">E2C01_091983</name>
</gene>
<sequence>MPLCSPAPPRLTLPLRPYPHPVILTPYQHEKQQKQQQEHHHHHHHRRRLRYSRRPRTGNMQMDGH</sequence>
<comment type="caution">
    <text evidence="2">The sequence shown here is derived from an EMBL/GenBank/DDBJ whole genome shotgun (WGS) entry which is preliminary data.</text>
</comment>
<protein>
    <submittedName>
        <fullName evidence="2">Uncharacterized protein</fullName>
    </submittedName>
</protein>
<organism evidence="2 3">
    <name type="scientific">Portunus trituberculatus</name>
    <name type="common">Swimming crab</name>
    <name type="synonym">Neptunus trituberculatus</name>
    <dbReference type="NCBI Taxonomy" id="210409"/>
    <lineage>
        <taxon>Eukaryota</taxon>
        <taxon>Metazoa</taxon>
        <taxon>Ecdysozoa</taxon>
        <taxon>Arthropoda</taxon>
        <taxon>Crustacea</taxon>
        <taxon>Multicrustacea</taxon>
        <taxon>Malacostraca</taxon>
        <taxon>Eumalacostraca</taxon>
        <taxon>Eucarida</taxon>
        <taxon>Decapoda</taxon>
        <taxon>Pleocyemata</taxon>
        <taxon>Brachyura</taxon>
        <taxon>Eubrachyura</taxon>
        <taxon>Portunoidea</taxon>
        <taxon>Portunidae</taxon>
        <taxon>Portuninae</taxon>
        <taxon>Portunus</taxon>
    </lineage>
</organism>
<dbReference type="AlphaFoldDB" id="A0A5B7JUD4"/>
<name>A0A5B7JUD4_PORTR</name>
<feature type="compositionally biased region" description="Pro residues" evidence="1">
    <location>
        <begin position="1"/>
        <end position="20"/>
    </location>
</feature>
<dbReference type="Proteomes" id="UP000324222">
    <property type="component" value="Unassembled WGS sequence"/>
</dbReference>
<reference evidence="2 3" key="1">
    <citation type="submission" date="2019-05" db="EMBL/GenBank/DDBJ databases">
        <title>Another draft genome of Portunus trituberculatus and its Hox gene families provides insights of decapod evolution.</title>
        <authorList>
            <person name="Jeong J.-H."/>
            <person name="Song I."/>
            <person name="Kim S."/>
            <person name="Choi T."/>
            <person name="Kim D."/>
            <person name="Ryu S."/>
            <person name="Kim W."/>
        </authorList>
    </citation>
    <scope>NUCLEOTIDE SEQUENCE [LARGE SCALE GENOMIC DNA]</scope>
    <source>
        <tissue evidence="2">Muscle</tissue>
    </source>
</reference>
<evidence type="ECO:0000256" key="1">
    <source>
        <dbReference type="SAM" id="MobiDB-lite"/>
    </source>
</evidence>
<keyword evidence="3" id="KW-1185">Reference proteome</keyword>
<feature type="compositionally biased region" description="Basic and acidic residues" evidence="1">
    <location>
        <begin position="28"/>
        <end position="38"/>
    </location>
</feature>
<dbReference type="EMBL" id="VSRR010107023">
    <property type="protein sequence ID" value="MPC96708.1"/>
    <property type="molecule type" value="Genomic_DNA"/>
</dbReference>
<evidence type="ECO:0000313" key="3">
    <source>
        <dbReference type="Proteomes" id="UP000324222"/>
    </source>
</evidence>
<feature type="compositionally biased region" description="Basic residues" evidence="1">
    <location>
        <begin position="39"/>
        <end position="56"/>
    </location>
</feature>
<accession>A0A5B7JUD4</accession>